<dbReference type="EMBL" id="PQ287320">
    <property type="protein sequence ID" value="XHV10627.1"/>
    <property type="molecule type" value="Genomic_DNA"/>
</dbReference>
<evidence type="ECO:0000313" key="2">
    <source>
        <dbReference type="EMBL" id="XHV10627.1"/>
    </source>
</evidence>
<dbReference type="InterPro" id="IPR057153">
    <property type="entry name" value="DUF7831"/>
</dbReference>
<dbReference type="Pfam" id="PF25176">
    <property type="entry name" value="DUF7831"/>
    <property type="match status" value="1"/>
</dbReference>
<gene>
    <name evidence="2" type="ORF">BL57_155c</name>
</gene>
<protein>
    <recommendedName>
        <fullName evidence="1">DUF7831 domain-containing protein</fullName>
    </recommendedName>
</protein>
<organism evidence="2">
    <name type="scientific">Caulobacter phage BL57</name>
    <dbReference type="NCBI Taxonomy" id="3348355"/>
    <lineage>
        <taxon>Viruses</taxon>
    </lineage>
</organism>
<proteinExistence type="predicted"/>
<reference evidence="2" key="1">
    <citation type="submission" date="2024-10" db="EMBL/GenBank/DDBJ databases">
        <title>Genetic diversity among independent isolates of the Dolichocephalovirinae subfamily.</title>
        <authorList>
            <person name="Ely B."/>
            <person name="Thomas Q."/>
            <person name="Mohammadi T."/>
        </authorList>
    </citation>
    <scope>NUCLEOTIDE SEQUENCE</scope>
</reference>
<name>A0AB74UMK2_9VIRU</name>
<feature type="domain" description="DUF7831" evidence="1">
    <location>
        <begin position="4"/>
        <end position="121"/>
    </location>
</feature>
<sequence length="149" mass="16585">MPVLFQHRIYREDLNRNREVLYVFGDNLVRLGMGGQAGHMRGEPNAVGVATKRAPGMHASDFFDNDPVSVDAQCRIIDEDMRPLFEHVRKGGIVIWPSEGIGTGLSELPVRSPATAAYIEQKVIALMRVGKLHARGELDRMAKEAEPHL</sequence>
<evidence type="ECO:0000259" key="1">
    <source>
        <dbReference type="Pfam" id="PF25176"/>
    </source>
</evidence>
<accession>A0AB74UMK2</accession>